<dbReference type="EMBL" id="CP000555">
    <property type="protein sequence ID" value="ABM96468.1"/>
    <property type="molecule type" value="Genomic_DNA"/>
</dbReference>
<dbReference type="KEGG" id="mpt:Mpe_A3515"/>
<sequence length="82" mass="9014">MAMGRLSPAIPALAGTASVQTACMDLSLWWKRWLLRWHLPRAEPHVVRPPADPADCGTAWGLDLTLPPAAFDKQAGTRRPSR</sequence>
<dbReference type="AlphaFoldDB" id="A2SLM9"/>
<reference evidence="1 2" key="1">
    <citation type="journal article" date="2007" name="J. Bacteriol.">
        <title>Whole-genome analysis of the methyl tert-butyl ether-degrading beta-proteobacterium Methylibium petroleiphilum PM1.</title>
        <authorList>
            <person name="Kane S.R."/>
            <person name="Chakicherla A.Y."/>
            <person name="Chain P.S.G."/>
            <person name="Schmidt R."/>
            <person name="Shin M.W."/>
            <person name="Legler T.C."/>
            <person name="Scow K.M."/>
            <person name="Larimer F.W."/>
            <person name="Lucas S.M."/>
            <person name="Richardson P.M."/>
            <person name="Hristova K.R."/>
        </authorList>
    </citation>
    <scope>NUCLEOTIDE SEQUENCE [LARGE SCALE GENOMIC DNA]</scope>
    <source>
        <strain evidence="2">ATCC BAA-1232 / LMG 22953 / PM1</strain>
    </source>
</reference>
<dbReference type="Proteomes" id="UP000000366">
    <property type="component" value="Chromosome"/>
</dbReference>
<dbReference type="STRING" id="420662.Mpe_A3515"/>
<organism evidence="1 2">
    <name type="scientific">Methylibium petroleiphilum (strain ATCC BAA-1232 / LMG 22953 / PM1)</name>
    <dbReference type="NCBI Taxonomy" id="420662"/>
    <lineage>
        <taxon>Bacteria</taxon>
        <taxon>Pseudomonadati</taxon>
        <taxon>Pseudomonadota</taxon>
        <taxon>Betaproteobacteria</taxon>
        <taxon>Burkholderiales</taxon>
        <taxon>Sphaerotilaceae</taxon>
        <taxon>Methylibium</taxon>
    </lineage>
</organism>
<dbReference type="HOGENOM" id="CLU_2554400_0_0_4"/>
<accession>A2SLM9</accession>
<name>A2SLM9_METPP</name>
<keyword evidence="2" id="KW-1185">Reference proteome</keyword>
<protein>
    <submittedName>
        <fullName evidence="1">Uncharacterized protein</fullName>
    </submittedName>
</protein>
<gene>
    <name evidence="1" type="ordered locus">Mpe_A3515</name>
</gene>
<evidence type="ECO:0000313" key="2">
    <source>
        <dbReference type="Proteomes" id="UP000000366"/>
    </source>
</evidence>
<proteinExistence type="predicted"/>
<evidence type="ECO:0000313" key="1">
    <source>
        <dbReference type="EMBL" id="ABM96468.1"/>
    </source>
</evidence>